<reference evidence="3" key="1">
    <citation type="submission" date="2022-11" db="UniProtKB">
        <authorList>
            <consortium name="WormBaseParasite"/>
        </authorList>
    </citation>
    <scope>IDENTIFICATION</scope>
</reference>
<accession>A0A914YK75</accession>
<organism evidence="2 3">
    <name type="scientific">Panagrolaimus superbus</name>
    <dbReference type="NCBI Taxonomy" id="310955"/>
    <lineage>
        <taxon>Eukaryota</taxon>
        <taxon>Metazoa</taxon>
        <taxon>Ecdysozoa</taxon>
        <taxon>Nematoda</taxon>
        <taxon>Chromadorea</taxon>
        <taxon>Rhabditida</taxon>
        <taxon>Tylenchina</taxon>
        <taxon>Panagrolaimomorpha</taxon>
        <taxon>Panagrolaimoidea</taxon>
        <taxon>Panagrolaimidae</taxon>
        <taxon>Panagrolaimus</taxon>
    </lineage>
</organism>
<dbReference type="Proteomes" id="UP000887577">
    <property type="component" value="Unplaced"/>
</dbReference>
<evidence type="ECO:0000256" key="1">
    <source>
        <dbReference type="SAM" id="MobiDB-lite"/>
    </source>
</evidence>
<evidence type="ECO:0000313" key="2">
    <source>
        <dbReference type="Proteomes" id="UP000887577"/>
    </source>
</evidence>
<name>A0A914YK75_9BILA</name>
<dbReference type="PANTHER" id="PTHR31424:SF3">
    <property type="entry name" value="RING-TYPE DOMAIN-CONTAINING PROTEIN"/>
    <property type="match status" value="1"/>
</dbReference>
<dbReference type="AlphaFoldDB" id="A0A914YK75"/>
<protein>
    <submittedName>
        <fullName evidence="3">Uncharacterized protein</fullName>
    </submittedName>
</protein>
<proteinExistence type="predicted"/>
<dbReference type="PANTHER" id="PTHR31424">
    <property type="entry name" value="PROTEIN CBG23806"/>
    <property type="match status" value="1"/>
</dbReference>
<evidence type="ECO:0000313" key="3">
    <source>
        <dbReference type="WBParaSite" id="PSU_v2.g20745.t1"/>
    </source>
</evidence>
<sequence>MGRISNYRRKLKDAAARQILMKSIGKNDSNMKNARENCVETTDATTNVLLKGKKVKKSSVKRKSVVLTRQQQAILNIKEKQKEEKRHRVQKAIDNHTENRKKAKESSKRRREINEKINLKIKNKKLEEKNNELNELLEHSTEPATTETSSSSSEPFIIREEEVMGFKGSIISPKLNAEASTKLKNIIGLSNRKYELLSKQDGINIASISTVKRIESKIFDTYYKNSNGPDFYGLLEAAVNKHDFSNLPYIRITICGDKVKKLICIHTFVGDESREMLEAAMAKIDDDILKLLENGIPTKSGIKKLIFTYVGDCKYLCTSLGLQGGSATCACVNCTAKRSDWITLKREDIVLRTIESIVSNAFEVVNNNSLPRSNSSVKNYPLLRNVPISNFVPPPVHILITMANSIIEFIRKFADDSNPLEEFLKATGVRLHYPAQSYEGNQCRKIMNQFRDDNGKRILYKGFGSNLFEAASQIESFAVARTLTDDEINGLESSIHLFFNLMKNYGDAVVKFFCNKNKIHTLQHHVVPFVRVFKSWGLFSEESGESIHHVRNELDRRVPGIGQKYDEKRNNHFKKTQAVGFHLS</sequence>
<dbReference type="WBParaSite" id="PSU_v2.g20745.t1">
    <property type="protein sequence ID" value="PSU_v2.g20745.t1"/>
    <property type="gene ID" value="PSU_v2.g20745"/>
</dbReference>
<feature type="region of interest" description="Disordered" evidence="1">
    <location>
        <begin position="80"/>
        <end position="112"/>
    </location>
</feature>
<keyword evidence="2" id="KW-1185">Reference proteome</keyword>